<keyword evidence="1" id="KW-0460">Magnesium</keyword>
<dbReference type="InterPro" id="IPR023214">
    <property type="entry name" value="HAD_sf"/>
</dbReference>
<dbReference type="SUPFAM" id="SSF56784">
    <property type="entry name" value="HAD-like"/>
    <property type="match status" value="1"/>
</dbReference>
<dbReference type="GO" id="GO:0005524">
    <property type="term" value="F:ATP binding"/>
    <property type="evidence" value="ECO:0007669"/>
    <property type="project" value="InterPro"/>
</dbReference>
<gene>
    <name evidence="2" type="ORF">VNO77_19820</name>
</gene>
<name>A0AAN9QPZ2_CANGL</name>
<dbReference type="InterPro" id="IPR036412">
    <property type="entry name" value="HAD-like_sf"/>
</dbReference>
<protein>
    <submittedName>
        <fullName evidence="2">Uncharacterized protein</fullName>
    </submittedName>
</protein>
<dbReference type="AlphaFoldDB" id="A0AAN9QPZ2"/>
<sequence length="133" mass="14848">MRTYEHDSITTGVQNGELTDFRRDQSVVNIRKEHTVVNTCIVKRLQDRKHICGMTGDGVNDTPALKRADVIVVADATEAARGAFDIVLMEPELSVCECSADNKGHFPKNEELHHLCRFYNNPSGVEILLLALI</sequence>
<evidence type="ECO:0000313" key="3">
    <source>
        <dbReference type="Proteomes" id="UP001367508"/>
    </source>
</evidence>
<dbReference type="Gene3D" id="3.40.50.1000">
    <property type="entry name" value="HAD superfamily/HAD-like"/>
    <property type="match status" value="1"/>
</dbReference>
<evidence type="ECO:0000313" key="2">
    <source>
        <dbReference type="EMBL" id="KAK7339168.1"/>
    </source>
</evidence>
<dbReference type="Proteomes" id="UP001367508">
    <property type="component" value="Unassembled WGS sequence"/>
</dbReference>
<dbReference type="GO" id="GO:0016020">
    <property type="term" value="C:membrane"/>
    <property type="evidence" value="ECO:0007669"/>
    <property type="project" value="InterPro"/>
</dbReference>
<organism evidence="2 3">
    <name type="scientific">Canavalia gladiata</name>
    <name type="common">Sword bean</name>
    <name type="synonym">Dolichos gladiatus</name>
    <dbReference type="NCBI Taxonomy" id="3824"/>
    <lineage>
        <taxon>Eukaryota</taxon>
        <taxon>Viridiplantae</taxon>
        <taxon>Streptophyta</taxon>
        <taxon>Embryophyta</taxon>
        <taxon>Tracheophyta</taxon>
        <taxon>Spermatophyta</taxon>
        <taxon>Magnoliopsida</taxon>
        <taxon>eudicotyledons</taxon>
        <taxon>Gunneridae</taxon>
        <taxon>Pentapetalae</taxon>
        <taxon>rosids</taxon>
        <taxon>fabids</taxon>
        <taxon>Fabales</taxon>
        <taxon>Fabaceae</taxon>
        <taxon>Papilionoideae</taxon>
        <taxon>50 kb inversion clade</taxon>
        <taxon>NPAAA clade</taxon>
        <taxon>indigoferoid/millettioid clade</taxon>
        <taxon>Phaseoleae</taxon>
        <taxon>Canavalia</taxon>
    </lineage>
</organism>
<comment type="caution">
    <text evidence="2">The sequence shown here is derived from an EMBL/GenBank/DDBJ whole genome shotgun (WGS) entry which is preliminary data.</text>
</comment>
<dbReference type="InterPro" id="IPR001757">
    <property type="entry name" value="P_typ_ATPase"/>
</dbReference>
<proteinExistence type="predicted"/>
<dbReference type="PRINTS" id="PR00120">
    <property type="entry name" value="HATPASE"/>
</dbReference>
<dbReference type="PANTHER" id="PTHR42861">
    <property type="entry name" value="CALCIUM-TRANSPORTING ATPASE"/>
    <property type="match status" value="1"/>
</dbReference>
<reference evidence="2 3" key="1">
    <citation type="submission" date="2024-01" db="EMBL/GenBank/DDBJ databases">
        <title>The genomes of 5 underutilized Papilionoideae crops provide insights into root nodulation and disease resistanc.</title>
        <authorList>
            <person name="Jiang F."/>
        </authorList>
    </citation>
    <scope>NUCLEOTIDE SEQUENCE [LARGE SCALE GENOMIC DNA]</scope>
    <source>
        <strain evidence="2">LVBAO_FW01</strain>
        <tissue evidence="2">Leaves</tissue>
    </source>
</reference>
<dbReference type="GO" id="GO:0016887">
    <property type="term" value="F:ATP hydrolysis activity"/>
    <property type="evidence" value="ECO:0007669"/>
    <property type="project" value="InterPro"/>
</dbReference>
<dbReference type="EMBL" id="JAYMYQ010000004">
    <property type="protein sequence ID" value="KAK7339168.1"/>
    <property type="molecule type" value="Genomic_DNA"/>
</dbReference>
<keyword evidence="3" id="KW-1185">Reference proteome</keyword>
<accession>A0AAN9QPZ2</accession>
<evidence type="ECO:0000256" key="1">
    <source>
        <dbReference type="ARBA" id="ARBA00022842"/>
    </source>
</evidence>